<keyword evidence="22" id="KW-1185">Reference proteome</keyword>
<dbReference type="eggNOG" id="KOG3721">
    <property type="taxonomic scope" value="Eukaryota"/>
</dbReference>
<dbReference type="GO" id="GO:0003676">
    <property type="term" value="F:nucleic acid binding"/>
    <property type="evidence" value="ECO:0007669"/>
    <property type="project" value="InterPro"/>
</dbReference>
<accession>W9VQJ4</accession>
<evidence type="ECO:0000313" key="21">
    <source>
        <dbReference type="EMBL" id="EXJ54391.1"/>
    </source>
</evidence>
<evidence type="ECO:0000256" key="6">
    <source>
        <dbReference type="ARBA" id="ARBA00022722"/>
    </source>
</evidence>
<evidence type="ECO:0000259" key="20">
    <source>
        <dbReference type="SMART" id="SM00892"/>
    </source>
</evidence>
<comment type="subcellular location">
    <subcellularLocation>
        <location evidence="3">Mitochondrion inner membrane</location>
    </subcellularLocation>
</comment>
<dbReference type="AlphaFoldDB" id="W9VQJ4"/>
<dbReference type="InterPro" id="IPR001604">
    <property type="entry name" value="Endo_G_ENPP1-like_dom"/>
</dbReference>
<dbReference type="InterPro" id="IPR044925">
    <property type="entry name" value="His-Me_finger_sf"/>
</dbReference>
<gene>
    <name evidence="21" type="ORF">A1O7_09730</name>
</gene>
<dbReference type="HOGENOM" id="CLU_055174_0_2_1"/>
<dbReference type="InterPro" id="IPR020821">
    <property type="entry name" value="ENPP1-3/EXOG-like_nuc-like"/>
</dbReference>
<dbReference type="EC" id="3.1.30.-" evidence="17"/>
<evidence type="ECO:0000256" key="13">
    <source>
        <dbReference type="ARBA" id="ARBA00023136"/>
    </source>
</evidence>
<comment type="caution">
    <text evidence="21">The sequence shown here is derived from an EMBL/GenBank/DDBJ whole genome shotgun (WGS) entry which is preliminary data.</text>
</comment>
<dbReference type="Pfam" id="PF01223">
    <property type="entry name" value="Endonuclease_NS"/>
    <property type="match status" value="1"/>
</dbReference>
<name>W9VQJ4_9EURO</name>
<dbReference type="RefSeq" id="XP_007761906.1">
    <property type="nucleotide sequence ID" value="XM_007763716.1"/>
</dbReference>
<evidence type="ECO:0000259" key="19">
    <source>
        <dbReference type="SMART" id="SM00477"/>
    </source>
</evidence>
<dbReference type="FunFam" id="3.40.570.10:FF:000004">
    <property type="entry name" value="Nuclease 1, mitochondrial"/>
    <property type="match status" value="1"/>
</dbReference>
<dbReference type="EMBL" id="AMGW01000007">
    <property type="protein sequence ID" value="EXJ54391.1"/>
    <property type="molecule type" value="Genomic_DNA"/>
</dbReference>
<feature type="domain" description="ENPP1-3/EXOG-like endonuclease/phosphodiesterase" evidence="19">
    <location>
        <begin position="103"/>
        <end position="318"/>
    </location>
</feature>
<dbReference type="PROSITE" id="PS01070">
    <property type="entry name" value="NUCLEASE_NON_SPEC"/>
    <property type="match status" value="1"/>
</dbReference>
<keyword evidence="11" id="KW-0460">Magnesium</keyword>
<dbReference type="PANTHER" id="PTHR13966">
    <property type="entry name" value="ENDONUCLEASE RELATED"/>
    <property type="match status" value="1"/>
</dbReference>
<dbReference type="GO" id="GO:0006309">
    <property type="term" value="P:apoptotic DNA fragmentation"/>
    <property type="evidence" value="ECO:0007669"/>
    <property type="project" value="TreeGrafter"/>
</dbReference>
<evidence type="ECO:0000256" key="2">
    <source>
        <dbReference type="ARBA" id="ARBA00001946"/>
    </source>
</evidence>
<comment type="subunit">
    <text evidence="5">Homodimer.</text>
</comment>
<evidence type="ECO:0000256" key="18">
    <source>
        <dbReference type="SAM" id="MobiDB-lite"/>
    </source>
</evidence>
<dbReference type="GO" id="GO:0000014">
    <property type="term" value="F:single-stranded DNA endodeoxyribonuclease activity"/>
    <property type="evidence" value="ECO:0007669"/>
    <property type="project" value="TreeGrafter"/>
</dbReference>
<comment type="similarity">
    <text evidence="4 17">Belongs to the DNA/RNA non-specific endonuclease family.</text>
</comment>
<evidence type="ECO:0000256" key="12">
    <source>
        <dbReference type="ARBA" id="ARBA00023128"/>
    </source>
</evidence>
<dbReference type="SUPFAM" id="SSF54060">
    <property type="entry name" value="His-Me finger endonucleases"/>
    <property type="match status" value="1"/>
</dbReference>
<evidence type="ECO:0000256" key="7">
    <source>
        <dbReference type="ARBA" id="ARBA00022723"/>
    </source>
</evidence>
<feature type="compositionally biased region" description="Pro residues" evidence="18">
    <location>
        <begin position="48"/>
        <end position="62"/>
    </location>
</feature>
<dbReference type="GO" id="GO:0046872">
    <property type="term" value="F:metal ion binding"/>
    <property type="evidence" value="ECO:0007669"/>
    <property type="project" value="UniProtKB-KW"/>
</dbReference>
<dbReference type="GO" id="GO:0005634">
    <property type="term" value="C:nucleus"/>
    <property type="evidence" value="ECO:0007669"/>
    <property type="project" value="UniProtKB-ARBA"/>
</dbReference>
<dbReference type="CDD" id="cd00091">
    <property type="entry name" value="NUC"/>
    <property type="match status" value="1"/>
</dbReference>
<evidence type="ECO:0000256" key="9">
    <source>
        <dbReference type="ARBA" id="ARBA00022792"/>
    </source>
</evidence>
<dbReference type="GO" id="GO:0006401">
    <property type="term" value="P:RNA catabolic process"/>
    <property type="evidence" value="ECO:0007669"/>
    <property type="project" value="UniProtKB-ARBA"/>
</dbReference>
<dbReference type="SMART" id="SM00892">
    <property type="entry name" value="Endonuclease_NS"/>
    <property type="match status" value="1"/>
</dbReference>
<feature type="binding site" evidence="16">
    <location>
        <position position="199"/>
    </location>
    <ligand>
        <name>Mg(2+)</name>
        <dbReference type="ChEBI" id="CHEBI:18420"/>
        <note>catalytic</note>
    </ligand>
</feature>
<dbReference type="InterPro" id="IPR044929">
    <property type="entry name" value="DNA/RNA_non-sp_Endonuclease_sf"/>
</dbReference>
<comment type="cofactor">
    <cofactor evidence="2 17">
        <name>Mg(2+)</name>
        <dbReference type="ChEBI" id="CHEBI:18420"/>
    </cofactor>
</comment>
<dbReference type="GO" id="GO:0005743">
    <property type="term" value="C:mitochondrial inner membrane"/>
    <property type="evidence" value="ECO:0007669"/>
    <property type="project" value="UniProtKB-SubCell"/>
</dbReference>
<evidence type="ECO:0000256" key="10">
    <source>
        <dbReference type="ARBA" id="ARBA00022801"/>
    </source>
</evidence>
<comment type="cofactor">
    <cofactor evidence="1">
        <name>Mn(2+)</name>
        <dbReference type="ChEBI" id="CHEBI:29035"/>
    </cofactor>
</comment>
<dbReference type="GeneID" id="19184291"/>
<evidence type="ECO:0000256" key="11">
    <source>
        <dbReference type="ARBA" id="ARBA00022842"/>
    </source>
</evidence>
<dbReference type="SMART" id="SM00477">
    <property type="entry name" value="NUC"/>
    <property type="match status" value="1"/>
</dbReference>
<dbReference type="InterPro" id="IPR018524">
    <property type="entry name" value="DNA/RNA_endonuclease_AS"/>
</dbReference>
<feature type="region of interest" description="Disordered" evidence="18">
    <location>
        <begin position="40"/>
        <end position="62"/>
    </location>
</feature>
<proteinExistence type="inferred from homology"/>
<evidence type="ECO:0000256" key="14">
    <source>
        <dbReference type="ARBA" id="ARBA00023211"/>
    </source>
</evidence>
<dbReference type="OrthoDB" id="5418055at2759"/>
<keyword evidence="7 16" id="KW-0479">Metal-binding</keyword>
<evidence type="ECO:0000256" key="8">
    <source>
        <dbReference type="ARBA" id="ARBA00022759"/>
    </source>
</evidence>
<protein>
    <recommendedName>
        <fullName evidence="17">Endonuclease</fullName>
        <ecNumber evidence="17">3.1.30.-</ecNumber>
    </recommendedName>
</protein>
<dbReference type="InterPro" id="IPR040255">
    <property type="entry name" value="Non-specific_endonuclease"/>
</dbReference>
<dbReference type="PANTHER" id="PTHR13966:SF5">
    <property type="entry name" value="ENDONUCLEASE G, MITOCHONDRIAL"/>
    <property type="match status" value="1"/>
</dbReference>
<keyword evidence="8 17" id="KW-0255">Endonuclease</keyword>
<evidence type="ECO:0000256" key="3">
    <source>
        <dbReference type="ARBA" id="ARBA00004273"/>
    </source>
</evidence>
<sequence length="363" mass="39689">MSKTTIAVIAATSAFAGASLTALLIPRSRKDALRPTATFDEPALSATPPSPALPPPPTPIPAPVPVPVTAPTQPAVSPLISPVDPSGILRYGFPGPVADTLATPSHLSSFNRFTRNPHWVAEHFTPQSLLMNNASRRHSVFYEDLSVPPMFRAKLADYFRSGYDRGHQVPAADAKWSQEAMDSTFVLSNMCPQVGEGFNRDYWAHFEDFCRGLVKKYPSVRVVTGPLYLPKKDERDGKWRVSYEVIGNPPNVAVPTHFYKIIFAEEAANSPIGSVALGAFVLPNAEIPNSKSLRDFEVPLEAVERASGLVFADKLPIARRKRLCNEINCDIVVREFDKARQQSNSVGPASRGPPLIQQPGGRW</sequence>
<dbReference type="STRING" id="1182544.W9VQJ4"/>
<evidence type="ECO:0000256" key="5">
    <source>
        <dbReference type="ARBA" id="ARBA00011738"/>
    </source>
</evidence>
<organism evidence="21 22">
    <name type="scientific">Cladophialophora yegresii CBS 114405</name>
    <dbReference type="NCBI Taxonomy" id="1182544"/>
    <lineage>
        <taxon>Eukaryota</taxon>
        <taxon>Fungi</taxon>
        <taxon>Dikarya</taxon>
        <taxon>Ascomycota</taxon>
        <taxon>Pezizomycotina</taxon>
        <taxon>Eurotiomycetes</taxon>
        <taxon>Chaetothyriomycetidae</taxon>
        <taxon>Chaetothyriales</taxon>
        <taxon>Herpotrichiellaceae</taxon>
        <taxon>Cladophialophora</taxon>
    </lineage>
</organism>
<evidence type="ECO:0000256" key="1">
    <source>
        <dbReference type="ARBA" id="ARBA00001936"/>
    </source>
</evidence>
<keyword evidence="12" id="KW-0496">Mitochondrion</keyword>
<evidence type="ECO:0000256" key="17">
    <source>
        <dbReference type="RuleBase" id="RU366055"/>
    </source>
</evidence>
<keyword evidence="9" id="KW-0999">Mitochondrion inner membrane</keyword>
<evidence type="ECO:0000256" key="4">
    <source>
        <dbReference type="ARBA" id="ARBA00010052"/>
    </source>
</evidence>
<keyword evidence="10 17" id="KW-0378">Hydrolase</keyword>
<keyword evidence="6 17" id="KW-0540">Nuclease</keyword>
<evidence type="ECO:0000256" key="16">
    <source>
        <dbReference type="PIRSR" id="PIRSR640255-2"/>
    </source>
</evidence>
<feature type="region of interest" description="Disordered" evidence="18">
    <location>
        <begin position="342"/>
        <end position="363"/>
    </location>
</feature>
<dbReference type="VEuPathDB" id="FungiDB:A1O7_09730"/>
<dbReference type="Proteomes" id="UP000019473">
    <property type="component" value="Unassembled WGS sequence"/>
</dbReference>
<keyword evidence="13" id="KW-0472">Membrane</keyword>
<dbReference type="Gene3D" id="3.40.570.10">
    <property type="entry name" value="Extracellular Endonuclease, subunit A"/>
    <property type="match status" value="1"/>
</dbReference>
<dbReference type="GO" id="GO:0004521">
    <property type="term" value="F:RNA endonuclease activity"/>
    <property type="evidence" value="ECO:0007669"/>
    <property type="project" value="TreeGrafter"/>
</dbReference>
<feature type="domain" description="DNA/RNA non-specific endonuclease/pyrophosphatase/phosphodiesterase" evidence="20">
    <location>
        <begin position="102"/>
        <end position="318"/>
    </location>
</feature>
<evidence type="ECO:0000256" key="15">
    <source>
        <dbReference type="PIRSR" id="PIRSR640255-1"/>
    </source>
</evidence>
<keyword evidence="14" id="KW-0464">Manganese</keyword>
<evidence type="ECO:0000313" key="22">
    <source>
        <dbReference type="Proteomes" id="UP000019473"/>
    </source>
</evidence>
<reference evidence="21 22" key="1">
    <citation type="submission" date="2013-03" db="EMBL/GenBank/DDBJ databases">
        <title>The Genome Sequence of Cladophialophora yegresii CBS 114405.</title>
        <authorList>
            <consortium name="The Broad Institute Genomics Platform"/>
            <person name="Cuomo C."/>
            <person name="de Hoog S."/>
            <person name="Gorbushina A."/>
            <person name="Walker B."/>
            <person name="Young S.K."/>
            <person name="Zeng Q."/>
            <person name="Gargeya S."/>
            <person name="Fitzgerald M."/>
            <person name="Haas B."/>
            <person name="Abouelleil A."/>
            <person name="Allen A.W."/>
            <person name="Alvarado L."/>
            <person name="Arachchi H.M."/>
            <person name="Berlin A.M."/>
            <person name="Chapman S.B."/>
            <person name="Gainer-Dewar J."/>
            <person name="Goldberg J."/>
            <person name="Griggs A."/>
            <person name="Gujja S."/>
            <person name="Hansen M."/>
            <person name="Howarth C."/>
            <person name="Imamovic A."/>
            <person name="Ireland A."/>
            <person name="Larimer J."/>
            <person name="McCowan C."/>
            <person name="Murphy C."/>
            <person name="Pearson M."/>
            <person name="Poon T.W."/>
            <person name="Priest M."/>
            <person name="Roberts A."/>
            <person name="Saif S."/>
            <person name="Shea T."/>
            <person name="Sisk P."/>
            <person name="Sykes S."/>
            <person name="Wortman J."/>
            <person name="Nusbaum C."/>
            <person name="Birren B."/>
        </authorList>
    </citation>
    <scope>NUCLEOTIDE SEQUENCE [LARGE SCALE GENOMIC DNA]</scope>
    <source>
        <strain evidence="21 22">CBS 114405</strain>
    </source>
</reference>
<feature type="active site" description="Proton acceptor" evidence="15">
    <location>
        <position position="167"/>
    </location>
</feature>